<name>A0A9W4E3H0_9ACTN</name>
<protein>
    <submittedName>
        <fullName evidence="2">Uncharacterized protein</fullName>
    </submittedName>
</protein>
<dbReference type="AlphaFoldDB" id="A0A9W4E3H0"/>
<feature type="compositionally biased region" description="Basic residues" evidence="1">
    <location>
        <begin position="98"/>
        <end position="110"/>
    </location>
</feature>
<evidence type="ECO:0000313" key="3">
    <source>
        <dbReference type="Proteomes" id="UP001153328"/>
    </source>
</evidence>
<feature type="compositionally biased region" description="Basic residues" evidence="1">
    <location>
        <begin position="25"/>
        <end position="36"/>
    </location>
</feature>
<proteinExistence type="predicted"/>
<reference evidence="2" key="1">
    <citation type="submission" date="2021-06" db="EMBL/GenBank/DDBJ databases">
        <authorList>
            <person name="Arsene-Ploetze F."/>
        </authorList>
    </citation>
    <scope>NUCLEOTIDE SEQUENCE</scope>
    <source>
        <strain evidence="2">SBRY1</strain>
    </source>
</reference>
<evidence type="ECO:0000313" key="2">
    <source>
        <dbReference type="EMBL" id="CAG7621362.1"/>
    </source>
</evidence>
<comment type="caution">
    <text evidence="2">The sequence shown here is derived from an EMBL/GenBank/DDBJ whole genome shotgun (WGS) entry which is preliminary data.</text>
</comment>
<keyword evidence="3" id="KW-1185">Reference proteome</keyword>
<organism evidence="2 3">
    <name type="scientific">Actinacidiphila bryophytorum</name>
    <dbReference type="NCBI Taxonomy" id="1436133"/>
    <lineage>
        <taxon>Bacteria</taxon>
        <taxon>Bacillati</taxon>
        <taxon>Actinomycetota</taxon>
        <taxon>Actinomycetes</taxon>
        <taxon>Kitasatosporales</taxon>
        <taxon>Streptomycetaceae</taxon>
        <taxon>Actinacidiphila</taxon>
    </lineage>
</organism>
<dbReference type="Proteomes" id="UP001153328">
    <property type="component" value="Unassembled WGS sequence"/>
</dbReference>
<feature type="compositionally biased region" description="Basic and acidic residues" evidence="1">
    <location>
        <begin position="47"/>
        <end position="56"/>
    </location>
</feature>
<feature type="compositionally biased region" description="Basic residues" evidence="1">
    <location>
        <begin position="67"/>
        <end position="80"/>
    </location>
</feature>
<evidence type="ECO:0000256" key="1">
    <source>
        <dbReference type="SAM" id="MobiDB-lite"/>
    </source>
</evidence>
<sequence length="141" mass="15811">MPRPVRDGRRKRRGRSRDPAGRGDRGRRRRPWRGGRARVLGPAHRGAHGDPGDHPLRRLGIQVPNSRRVRLRPGRLRPRPRPAGPRRPLRAVRDGRGRRGAARRGARPGRRGPLADRGVAGHRGRRHDPAGTGLRPGQRGR</sequence>
<gene>
    <name evidence="2" type="ORF">SBRY_140062</name>
</gene>
<dbReference type="EMBL" id="CAJVAX010000006">
    <property type="protein sequence ID" value="CAG7621362.1"/>
    <property type="molecule type" value="Genomic_DNA"/>
</dbReference>
<accession>A0A9W4E3H0</accession>
<feature type="region of interest" description="Disordered" evidence="1">
    <location>
        <begin position="1"/>
        <end position="141"/>
    </location>
</feature>